<name>Q0FVX0_SALBH</name>
<evidence type="ECO:0000313" key="3">
    <source>
        <dbReference type="Proteomes" id="UP000006230"/>
    </source>
</evidence>
<proteinExistence type="predicted"/>
<dbReference type="AlphaFoldDB" id="Q0FVX0"/>
<accession>Q0FVX0</accession>
<sequence length="35" mass="3624">MKARAVAFALHPPPSPAIAAPSRGQRPDACKEKPG</sequence>
<keyword evidence="3" id="KW-1185">Reference proteome</keyword>
<dbReference type="Proteomes" id="UP000006230">
    <property type="component" value="Unassembled WGS sequence"/>
</dbReference>
<protein>
    <submittedName>
        <fullName evidence="2">Uncharacterized protein</fullName>
    </submittedName>
</protein>
<comment type="caution">
    <text evidence="2">The sequence shown here is derived from an EMBL/GenBank/DDBJ whole genome shotgun (WGS) entry which is preliminary data.</text>
</comment>
<gene>
    <name evidence="2" type="ORF">R2601_04378</name>
</gene>
<feature type="compositionally biased region" description="Basic and acidic residues" evidence="1">
    <location>
        <begin position="25"/>
        <end position="35"/>
    </location>
</feature>
<feature type="region of interest" description="Disordered" evidence="1">
    <location>
        <begin position="1"/>
        <end position="35"/>
    </location>
</feature>
<reference evidence="2 3" key="1">
    <citation type="journal article" date="2010" name="J. Bacteriol.">
        <title>Genome sequences of Pelagibaca bermudensis HTCC2601T and Maritimibacter alkaliphilus HTCC2654T, the type strains of two marine Roseobacter genera.</title>
        <authorList>
            <person name="Thrash J.C."/>
            <person name="Cho J.C."/>
            <person name="Ferriera S."/>
            <person name="Johnson J."/>
            <person name="Vergin K.L."/>
            <person name="Giovannoni S.J."/>
        </authorList>
    </citation>
    <scope>NUCLEOTIDE SEQUENCE [LARGE SCALE GENOMIC DNA]</scope>
    <source>
        <strain evidence="3">DSM 26914 / JCM 13377 / KCTC 12554 / HTCC2601</strain>
    </source>
</reference>
<evidence type="ECO:0000256" key="1">
    <source>
        <dbReference type="SAM" id="MobiDB-lite"/>
    </source>
</evidence>
<organism evidence="2 3">
    <name type="scientific">Salipiger bermudensis (strain DSM 26914 / JCM 13377 / KCTC 12554 / HTCC2601)</name>
    <name type="common">Pelagibaca bermudensis</name>
    <dbReference type="NCBI Taxonomy" id="314265"/>
    <lineage>
        <taxon>Bacteria</taxon>
        <taxon>Pseudomonadati</taxon>
        <taxon>Pseudomonadota</taxon>
        <taxon>Alphaproteobacteria</taxon>
        <taxon>Rhodobacterales</taxon>
        <taxon>Roseobacteraceae</taxon>
        <taxon>Salipiger</taxon>
    </lineage>
</organism>
<dbReference type="HOGENOM" id="CLU_3366422_0_0_5"/>
<dbReference type="EMBL" id="AATQ01000001">
    <property type="protein sequence ID" value="EAU48782.1"/>
    <property type="molecule type" value="Genomic_DNA"/>
</dbReference>
<evidence type="ECO:0000313" key="2">
    <source>
        <dbReference type="EMBL" id="EAU48782.1"/>
    </source>
</evidence>